<dbReference type="Proteomes" id="UP000719766">
    <property type="component" value="Unassembled WGS sequence"/>
</dbReference>
<name>A0A9P7J4K7_9AGAM</name>
<evidence type="ECO:0000313" key="3">
    <source>
        <dbReference type="Proteomes" id="UP000719766"/>
    </source>
</evidence>
<dbReference type="GeneID" id="64593414"/>
<sequence length="227" mass="26118">MSIMWVITPAVFLNITVTYSAYYQAATIWVDHDCTTLLKRNWKQLAAIEKYIMTVPSTKQNIVHANVQMWSLRTLQTFHRCLADLQDCSKGHSRRSGSQRKDNMVEAEATLSRLVKGSSSELLDDLVQHIRATAPIEPWIQCIQTLLDNVDRLREEVQECHCVTLQHHGVGKELRLVEFTAGRVATFTKVLEDILMHAMADPRNLLEHHTRVCLNWRSDMFSSVFLQ</sequence>
<evidence type="ECO:0000313" key="2">
    <source>
        <dbReference type="EMBL" id="KAG1802817.1"/>
    </source>
</evidence>
<accession>A0A9P7J4K7</accession>
<dbReference type="RefSeq" id="XP_041165714.1">
    <property type="nucleotide sequence ID" value="XM_041299650.1"/>
</dbReference>
<keyword evidence="3" id="KW-1185">Reference proteome</keyword>
<feature type="signal peptide" evidence="1">
    <location>
        <begin position="1"/>
        <end position="20"/>
    </location>
</feature>
<organism evidence="2 3">
    <name type="scientific">Suillus plorans</name>
    <dbReference type="NCBI Taxonomy" id="116603"/>
    <lineage>
        <taxon>Eukaryota</taxon>
        <taxon>Fungi</taxon>
        <taxon>Dikarya</taxon>
        <taxon>Basidiomycota</taxon>
        <taxon>Agaricomycotina</taxon>
        <taxon>Agaricomycetes</taxon>
        <taxon>Agaricomycetidae</taxon>
        <taxon>Boletales</taxon>
        <taxon>Suillineae</taxon>
        <taxon>Suillaceae</taxon>
        <taxon>Suillus</taxon>
    </lineage>
</organism>
<protein>
    <submittedName>
        <fullName evidence="2">Uncharacterized protein</fullName>
    </submittedName>
</protein>
<comment type="caution">
    <text evidence="2">The sequence shown here is derived from an EMBL/GenBank/DDBJ whole genome shotgun (WGS) entry which is preliminary data.</text>
</comment>
<keyword evidence="1" id="KW-0732">Signal</keyword>
<dbReference type="OrthoDB" id="2633808at2759"/>
<reference evidence="2" key="1">
    <citation type="journal article" date="2020" name="New Phytol.">
        <title>Comparative genomics reveals dynamic genome evolution in host specialist ectomycorrhizal fungi.</title>
        <authorList>
            <person name="Lofgren L.A."/>
            <person name="Nguyen N.H."/>
            <person name="Vilgalys R."/>
            <person name="Ruytinx J."/>
            <person name="Liao H.L."/>
            <person name="Branco S."/>
            <person name="Kuo A."/>
            <person name="LaButti K."/>
            <person name="Lipzen A."/>
            <person name="Andreopoulos W."/>
            <person name="Pangilinan J."/>
            <person name="Riley R."/>
            <person name="Hundley H."/>
            <person name="Na H."/>
            <person name="Barry K."/>
            <person name="Grigoriev I.V."/>
            <person name="Stajich J.E."/>
            <person name="Kennedy P.G."/>
        </authorList>
    </citation>
    <scope>NUCLEOTIDE SEQUENCE</scope>
    <source>
        <strain evidence="2">S12</strain>
    </source>
</reference>
<dbReference type="AlphaFoldDB" id="A0A9P7J4K7"/>
<proteinExistence type="predicted"/>
<evidence type="ECO:0000256" key="1">
    <source>
        <dbReference type="SAM" id="SignalP"/>
    </source>
</evidence>
<dbReference type="EMBL" id="JABBWE010000005">
    <property type="protein sequence ID" value="KAG1802817.1"/>
    <property type="molecule type" value="Genomic_DNA"/>
</dbReference>
<feature type="chain" id="PRO_5040153143" evidence="1">
    <location>
        <begin position="21"/>
        <end position="227"/>
    </location>
</feature>
<gene>
    <name evidence="2" type="ORF">HD556DRAFT_1304082</name>
</gene>